<keyword evidence="1" id="KW-1133">Transmembrane helix</keyword>
<gene>
    <name evidence="2" type="ORF">H9826_00800</name>
</gene>
<proteinExistence type="predicted"/>
<keyword evidence="1" id="KW-0812">Transmembrane</keyword>
<dbReference type="AlphaFoldDB" id="A0A9D1Z233"/>
<accession>A0A9D1Z233</accession>
<reference evidence="2" key="1">
    <citation type="journal article" date="2021" name="PeerJ">
        <title>Extensive microbial diversity within the chicken gut microbiome revealed by metagenomics and culture.</title>
        <authorList>
            <person name="Gilroy R."/>
            <person name="Ravi A."/>
            <person name="Getino M."/>
            <person name="Pursley I."/>
            <person name="Horton D.L."/>
            <person name="Alikhan N.F."/>
            <person name="Baker D."/>
            <person name="Gharbi K."/>
            <person name="Hall N."/>
            <person name="Watson M."/>
            <person name="Adriaenssens E.M."/>
            <person name="Foster-Nyarko E."/>
            <person name="Jarju S."/>
            <person name="Secka A."/>
            <person name="Antonio M."/>
            <person name="Oren A."/>
            <person name="Chaudhuri R.R."/>
            <person name="La Ragione R."/>
            <person name="Hildebrand F."/>
            <person name="Pallen M.J."/>
        </authorList>
    </citation>
    <scope>NUCLEOTIDE SEQUENCE</scope>
    <source>
        <strain evidence="2">CHK33-7979</strain>
    </source>
</reference>
<evidence type="ECO:0000256" key="1">
    <source>
        <dbReference type="SAM" id="Phobius"/>
    </source>
</evidence>
<dbReference type="Proteomes" id="UP000886824">
    <property type="component" value="Unassembled WGS sequence"/>
</dbReference>
<keyword evidence="1" id="KW-0472">Membrane</keyword>
<feature type="transmembrane region" description="Helical" evidence="1">
    <location>
        <begin position="12"/>
        <end position="34"/>
    </location>
</feature>
<feature type="transmembrane region" description="Helical" evidence="1">
    <location>
        <begin position="40"/>
        <end position="64"/>
    </location>
</feature>
<comment type="caution">
    <text evidence="2">The sequence shown here is derived from an EMBL/GenBank/DDBJ whole genome shotgun (WGS) entry which is preliminary data.</text>
</comment>
<protein>
    <submittedName>
        <fullName evidence="2">SHOCT domain-containing protein</fullName>
    </submittedName>
</protein>
<dbReference type="EMBL" id="DXCX01000012">
    <property type="protein sequence ID" value="HIY72498.1"/>
    <property type="molecule type" value="Genomic_DNA"/>
</dbReference>
<evidence type="ECO:0000313" key="3">
    <source>
        <dbReference type="Proteomes" id="UP000886824"/>
    </source>
</evidence>
<organism evidence="2 3">
    <name type="scientific">Candidatus Intestinimonas merdavium</name>
    <dbReference type="NCBI Taxonomy" id="2838622"/>
    <lineage>
        <taxon>Bacteria</taxon>
        <taxon>Bacillati</taxon>
        <taxon>Bacillota</taxon>
        <taxon>Clostridia</taxon>
        <taxon>Eubacteriales</taxon>
        <taxon>Intestinimonas</taxon>
    </lineage>
</organism>
<name>A0A9D1Z233_9FIRM</name>
<reference evidence="2" key="2">
    <citation type="submission" date="2021-04" db="EMBL/GenBank/DDBJ databases">
        <authorList>
            <person name="Gilroy R."/>
        </authorList>
    </citation>
    <scope>NUCLEOTIDE SEQUENCE</scope>
    <source>
        <strain evidence="2">CHK33-7979</strain>
    </source>
</reference>
<evidence type="ECO:0000313" key="2">
    <source>
        <dbReference type="EMBL" id="HIY72498.1"/>
    </source>
</evidence>
<sequence>MARKRVTYRPSKSGSIAAGVMGVIFALIGLFVVIPNFSNAGGFGAIFGLLWTIAAGVMAGVSFYEAFGKKYIGPEIHIEEESVEHAQHSSAPPASNVQARLSELKTLYDQRLITQEEYEAKRKEILEEL</sequence>